<evidence type="ECO:0000313" key="3">
    <source>
        <dbReference type="Proteomes" id="UP001341840"/>
    </source>
</evidence>
<feature type="region of interest" description="Disordered" evidence="1">
    <location>
        <begin position="1"/>
        <end position="119"/>
    </location>
</feature>
<evidence type="ECO:0000313" key="2">
    <source>
        <dbReference type="EMBL" id="MED6154677.1"/>
    </source>
</evidence>
<dbReference type="Proteomes" id="UP001341840">
    <property type="component" value="Unassembled WGS sequence"/>
</dbReference>
<gene>
    <name evidence="2" type="ORF">PIB30_114984</name>
</gene>
<dbReference type="EMBL" id="JASCZI010102181">
    <property type="protein sequence ID" value="MED6154677.1"/>
    <property type="molecule type" value="Genomic_DNA"/>
</dbReference>
<feature type="compositionally biased region" description="Basic residues" evidence="1">
    <location>
        <begin position="34"/>
        <end position="44"/>
    </location>
</feature>
<proteinExistence type="predicted"/>
<feature type="compositionally biased region" description="Low complexity" evidence="1">
    <location>
        <begin position="50"/>
        <end position="69"/>
    </location>
</feature>
<name>A0ABU6U204_9FABA</name>
<evidence type="ECO:0000256" key="1">
    <source>
        <dbReference type="SAM" id="MobiDB-lite"/>
    </source>
</evidence>
<protein>
    <submittedName>
        <fullName evidence="2">Uncharacterized protein</fullName>
    </submittedName>
</protein>
<accession>A0ABU6U204</accession>
<feature type="compositionally biased region" description="Pro residues" evidence="1">
    <location>
        <begin position="1"/>
        <end position="13"/>
    </location>
</feature>
<comment type="caution">
    <text evidence="2">The sequence shown here is derived from an EMBL/GenBank/DDBJ whole genome shotgun (WGS) entry which is preliminary data.</text>
</comment>
<reference evidence="2 3" key="1">
    <citation type="journal article" date="2023" name="Plants (Basel)">
        <title>Bridging the Gap: Combining Genomics and Transcriptomics Approaches to Understand Stylosanthes scabra, an Orphan Legume from the Brazilian Caatinga.</title>
        <authorList>
            <person name="Ferreira-Neto J.R.C."/>
            <person name="da Silva M.D."/>
            <person name="Binneck E."/>
            <person name="de Melo N.F."/>
            <person name="da Silva R.H."/>
            <person name="de Melo A.L.T.M."/>
            <person name="Pandolfi V."/>
            <person name="Bustamante F.O."/>
            <person name="Brasileiro-Vidal A.C."/>
            <person name="Benko-Iseppon A.M."/>
        </authorList>
    </citation>
    <scope>NUCLEOTIDE SEQUENCE [LARGE SCALE GENOMIC DNA]</scope>
    <source>
        <tissue evidence="2">Leaves</tissue>
    </source>
</reference>
<feature type="compositionally biased region" description="Basic residues" evidence="1">
    <location>
        <begin position="82"/>
        <end position="96"/>
    </location>
</feature>
<keyword evidence="3" id="KW-1185">Reference proteome</keyword>
<sequence length="119" mass="12991">QPYRAPPPLPSSPSSPRCLGTPPGTEAASSARRCSTHRRLRQRFRSAPGARPSPCRLRSSPASRAAASRYVEVPQRPAPAKPRQRRRGRARRRSARWRPAPAPARPSAGGGTRRRTAVS</sequence>
<organism evidence="2 3">
    <name type="scientific">Stylosanthes scabra</name>
    <dbReference type="NCBI Taxonomy" id="79078"/>
    <lineage>
        <taxon>Eukaryota</taxon>
        <taxon>Viridiplantae</taxon>
        <taxon>Streptophyta</taxon>
        <taxon>Embryophyta</taxon>
        <taxon>Tracheophyta</taxon>
        <taxon>Spermatophyta</taxon>
        <taxon>Magnoliopsida</taxon>
        <taxon>eudicotyledons</taxon>
        <taxon>Gunneridae</taxon>
        <taxon>Pentapetalae</taxon>
        <taxon>rosids</taxon>
        <taxon>fabids</taxon>
        <taxon>Fabales</taxon>
        <taxon>Fabaceae</taxon>
        <taxon>Papilionoideae</taxon>
        <taxon>50 kb inversion clade</taxon>
        <taxon>dalbergioids sensu lato</taxon>
        <taxon>Dalbergieae</taxon>
        <taxon>Pterocarpus clade</taxon>
        <taxon>Stylosanthes</taxon>
    </lineage>
</organism>
<feature type="non-terminal residue" evidence="2">
    <location>
        <position position="1"/>
    </location>
</feature>